<dbReference type="GeneID" id="66065053"/>
<feature type="compositionally biased region" description="Low complexity" evidence="1">
    <location>
        <begin position="21"/>
        <end position="32"/>
    </location>
</feature>
<dbReference type="AlphaFoldDB" id="A0A8E5HR59"/>
<dbReference type="EMBL" id="CP072755">
    <property type="protein sequence ID" value="QUC20034.1"/>
    <property type="molecule type" value="Genomic_DNA"/>
</dbReference>
<gene>
    <name evidence="2" type="ORF">UV8b_04275</name>
</gene>
<feature type="region of interest" description="Disordered" evidence="1">
    <location>
        <begin position="1"/>
        <end position="37"/>
    </location>
</feature>
<dbReference type="RefSeq" id="XP_042997707.1">
    <property type="nucleotide sequence ID" value="XM_043141773.1"/>
</dbReference>
<sequence>MASTSTSTCLEPMQDLRRNPARSPAHSPAHSPAKAEDVVEVRMHRIARLYSVVSTDRIHMPTASVCHRHQPTHRDASVALNPHGDRTGRGPVQRRSTQQFDQAPKDSVLAAHLMADSTCSNMPNLRTSHMRLSDIWTLMAKAGVIVPCNQHS</sequence>
<dbReference type="KEGG" id="uvi:66065053"/>
<evidence type="ECO:0000313" key="3">
    <source>
        <dbReference type="Proteomes" id="UP000027002"/>
    </source>
</evidence>
<keyword evidence="3" id="KW-1185">Reference proteome</keyword>
<feature type="region of interest" description="Disordered" evidence="1">
    <location>
        <begin position="76"/>
        <end position="103"/>
    </location>
</feature>
<evidence type="ECO:0000256" key="1">
    <source>
        <dbReference type="SAM" id="MobiDB-lite"/>
    </source>
</evidence>
<dbReference type="Proteomes" id="UP000027002">
    <property type="component" value="Chromosome 3"/>
</dbReference>
<organism evidence="2 3">
    <name type="scientific">Ustilaginoidea virens</name>
    <name type="common">Rice false smut fungus</name>
    <name type="synonym">Villosiclava virens</name>
    <dbReference type="NCBI Taxonomy" id="1159556"/>
    <lineage>
        <taxon>Eukaryota</taxon>
        <taxon>Fungi</taxon>
        <taxon>Dikarya</taxon>
        <taxon>Ascomycota</taxon>
        <taxon>Pezizomycotina</taxon>
        <taxon>Sordariomycetes</taxon>
        <taxon>Hypocreomycetidae</taxon>
        <taxon>Hypocreales</taxon>
        <taxon>Clavicipitaceae</taxon>
        <taxon>Ustilaginoidea</taxon>
    </lineage>
</organism>
<evidence type="ECO:0000313" key="2">
    <source>
        <dbReference type="EMBL" id="QUC20034.1"/>
    </source>
</evidence>
<proteinExistence type="predicted"/>
<name>A0A8E5HR59_USTVR</name>
<accession>A0A8E5HR59</accession>
<reference evidence="2" key="1">
    <citation type="submission" date="2020-03" db="EMBL/GenBank/DDBJ databases">
        <title>A mixture of massive structural variations and highly conserved coding sequences in Ustilaginoidea virens genome.</title>
        <authorList>
            <person name="Zhang K."/>
            <person name="Zhao Z."/>
            <person name="Zhang Z."/>
            <person name="Li Y."/>
            <person name="Hsiang T."/>
            <person name="Sun W."/>
        </authorList>
    </citation>
    <scope>NUCLEOTIDE SEQUENCE</scope>
    <source>
        <strain evidence="2">UV-8b</strain>
    </source>
</reference>
<protein>
    <submittedName>
        <fullName evidence="2">Uncharacterized protein</fullName>
    </submittedName>
</protein>